<dbReference type="EMBL" id="CM017705">
    <property type="protein sequence ID" value="TYG71332.1"/>
    <property type="molecule type" value="Genomic_DNA"/>
</dbReference>
<keyword evidence="1" id="KW-1133">Transmembrane helix</keyword>
<evidence type="ECO:0000313" key="3">
    <source>
        <dbReference type="Proteomes" id="UP000323506"/>
    </source>
</evidence>
<keyword evidence="1" id="KW-0812">Transmembrane</keyword>
<protein>
    <submittedName>
        <fullName evidence="2">Uncharacterized protein</fullName>
    </submittedName>
</protein>
<organism evidence="2 3">
    <name type="scientific">Gossypium darwinii</name>
    <name type="common">Darwin's cotton</name>
    <name type="synonym">Gossypium barbadense var. darwinii</name>
    <dbReference type="NCBI Taxonomy" id="34276"/>
    <lineage>
        <taxon>Eukaryota</taxon>
        <taxon>Viridiplantae</taxon>
        <taxon>Streptophyta</taxon>
        <taxon>Embryophyta</taxon>
        <taxon>Tracheophyta</taxon>
        <taxon>Spermatophyta</taxon>
        <taxon>Magnoliopsida</taxon>
        <taxon>eudicotyledons</taxon>
        <taxon>Gunneridae</taxon>
        <taxon>Pentapetalae</taxon>
        <taxon>rosids</taxon>
        <taxon>malvids</taxon>
        <taxon>Malvales</taxon>
        <taxon>Malvaceae</taxon>
        <taxon>Malvoideae</taxon>
        <taxon>Gossypium</taxon>
    </lineage>
</organism>
<feature type="transmembrane region" description="Helical" evidence="1">
    <location>
        <begin position="6"/>
        <end position="25"/>
    </location>
</feature>
<dbReference type="SUPFAM" id="SSF47616">
    <property type="entry name" value="GST C-terminal domain-like"/>
    <property type="match status" value="1"/>
</dbReference>
<accession>A0A5D2CT07</accession>
<evidence type="ECO:0000256" key="1">
    <source>
        <dbReference type="SAM" id="Phobius"/>
    </source>
</evidence>
<name>A0A5D2CT07_GOSDA</name>
<keyword evidence="1" id="KW-0472">Membrane</keyword>
<dbReference type="Proteomes" id="UP000323506">
    <property type="component" value="Chromosome D05"/>
</dbReference>
<keyword evidence="3" id="KW-1185">Reference proteome</keyword>
<dbReference type="AlphaFoldDB" id="A0A5D2CT07"/>
<evidence type="ECO:0000313" key="2">
    <source>
        <dbReference type="EMBL" id="TYG71332.1"/>
    </source>
</evidence>
<reference evidence="2 3" key="1">
    <citation type="submission" date="2019-06" db="EMBL/GenBank/DDBJ databases">
        <title>WGS assembly of Gossypium darwinii.</title>
        <authorList>
            <person name="Chen Z.J."/>
            <person name="Sreedasyam A."/>
            <person name="Ando A."/>
            <person name="Song Q."/>
            <person name="De L."/>
            <person name="Hulse-Kemp A."/>
            <person name="Ding M."/>
            <person name="Ye W."/>
            <person name="Kirkbride R."/>
            <person name="Jenkins J."/>
            <person name="Plott C."/>
            <person name="Lovell J."/>
            <person name="Lin Y.-M."/>
            <person name="Vaughn R."/>
            <person name="Liu B."/>
            <person name="Li W."/>
            <person name="Simpson S."/>
            <person name="Scheffler B."/>
            <person name="Saski C."/>
            <person name="Grover C."/>
            <person name="Hu G."/>
            <person name="Conover J."/>
            <person name="Carlson J."/>
            <person name="Shu S."/>
            <person name="Boston L."/>
            <person name="Williams M."/>
            <person name="Peterson D."/>
            <person name="Mcgee K."/>
            <person name="Jones D."/>
            <person name="Wendel J."/>
            <person name="Stelly D."/>
            <person name="Grimwood J."/>
            <person name="Schmutz J."/>
        </authorList>
    </citation>
    <scope>NUCLEOTIDE SEQUENCE [LARGE SCALE GENOMIC DNA]</scope>
    <source>
        <strain evidence="2">1808015.09</strain>
    </source>
</reference>
<sequence length="82" mass="9568">MESLETRLILVGRILVTLMLCWFHFTAGAYEKRGNFSIETECPKLIAWAKRCMEKDCVSKSLPDQDKIYGFVLHLKKVFKIE</sequence>
<dbReference type="Gene3D" id="1.20.1050.10">
    <property type="match status" value="1"/>
</dbReference>
<gene>
    <name evidence="2" type="ORF">ES288_D05G388200v1</name>
</gene>
<proteinExistence type="predicted"/>
<dbReference type="InterPro" id="IPR036282">
    <property type="entry name" value="Glutathione-S-Trfase_C_sf"/>
</dbReference>